<name>A0A2T2WM93_9FIRM</name>
<dbReference type="Proteomes" id="UP000241848">
    <property type="component" value="Unassembled WGS sequence"/>
</dbReference>
<accession>A0A2T2WM93</accession>
<dbReference type="AlphaFoldDB" id="A0A2T2WM93"/>
<evidence type="ECO:0000313" key="2">
    <source>
        <dbReference type="EMBL" id="PSR23350.1"/>
    </source>
</evidence>
<reference evidence="2 3" key="1">
    <citation type="journal article" date="2014" name="BMC Genomics">
        <title>Comparison of environmental and isolate Sulfobacillus genomes reveals diverse carbon, sulfur, nitrogen, and hydrogen metabolisms.</title>
        <authorList>
            <person name="Justice N.B."/>
            <person name="Norman A."/>
            <person name="Brown C.T."/>
            <person name="Singh A."/>
            <person name="Thomas B.C."/>
            <person name="Banfield J.F."/>
        </authorList>
    </citation>
    <scope>NUCLEOTIDE SEQUENCE [LARGE SCALE GENOMIC DNA]</scope>
    <source>
        <strain evidence="2">AMDSBA3</strain>
    </source>
</reference>
<protein>
    <submittedName>
        <fullName evidence="2">Uncharacterized protein</fullName>
    </submittedName>
</protein>
<evidence type="ECO:0000313" key="3">
    <source>
        <dbReference type="Proteomes" id="UP000241848"/>
    </source>
</evidence>
<comment type="caution">
    <text evidence="2">The sequence shown here is derived from an EMBL/GenBank/DDBJ whole genome shotgun (WGS) entry which is preliminary data.</text>
</comment>
<dbReference type="PROSITE" id="PS51257">
    <property type="entry name" value="PROKAR_LIPOPROTEIN"/>
    <property type="match status" value="1"/>
</dbReference>
<sequence length="160" mass="17449">MAQYRKWFFCAMALGLVATSCGTTSTSQAAVKPHVKPSVKFGDVTLKTGMIWELNSPGDGTPRETITIESLAHHRVRAMVYASEFGTLIETTVQGHLQKGKNLTLTGTVQEASVTGATETLPVKLIVVPVHARTIWVTQLIRGDHLNTFEQIPFHLGIHA</sequence>
<gene>
    <name evidence="2" type="ORF">C7B45_03280</name>
</gene>
<keyword evidence="1" id="KW-0732">Signal</keyword>
<feature type="signal peptide" evidence="1">
    <location>
        <begin position="1"/>
        <end position="29"/>
    </location>
</feature>
<evidence type="ECO:0000256" key="1">
    <source>
        <dbReference type="SAM" id="SignalP"/>
    </source>
</evidence>
<proteinExistence type="predicted"/>
<dbReference type="EMBL" id="PXYV01000006">
    <property type="protein sequence ID" value="PSR23350.1"/>
    <property type="molecule type" value="Genomic_DNA"/>
</dbReference>
<organism evidence="2 3">
    <name type="scientific">Sulfobacillus acidophilus</name>
    <dbReference type="NCBI Taxonomy" id="53633"/>
    <lineage>
        <taxon>Bacteria</taxon>
        <taxon>Bacillati</taxon>
        <taxon>Bacillota</taxon>
        <taxon>Clostridia</taxon>
        <taxon>Eubacteriales</taxon>
        <taxon>Clostridiales Family XVII. Incertae Sedis</taxon>
        <taxon>Sulfobacillus</taxon>
    </lineage>
</organism>
<feature type="chain" id="PRO_5015513630" evidence="1">
    <location>
        <begin position="30"/>
        <end position="160"/>
    </location>
</feature>